<feature type="non-terminal residue" evidence="3">
    <location>
        <position position="282"/>
    </location>
</feature>
<evidence type="ECO:0000259" key="2">
    <source>
        <dbReference type="PROSITE" id="PS50097"/>
    </source>
</evidence>
<dbReference type="InterPro" id="IPR011333">
    <property type="entry name" value="SKP1/BTB/POZ_sf"/>
</dbReference>
<gene>
    <name evidence="3" type="ORF">WMSIL1_LOCUS228</name>
</gene>
<dbReference type="InterPro" id="IPR051481">
    <property type="entry name" value="BTB-POZ/Galectin-3-binding"/>
</dbReference>
<dbReference type="PANTHER" id="PTHR24410:SF23">
    <property type="entry name" value="BTB DOMAIN-CONTAINING PROTEIN-RELATED"/>
    <property type="match status" value="1"/>
</dbReference>
<feature type="domain" description="BTB" evidence="2">
    <location>
        <begin position="4"/>
        <end position="68"/>
    </location>
</feature>
<dbReference type="Pfam" id="PF00651">
    <property type="entry name" value="BTB"/>
    <property type="match status" value="1"/>
</dbReference>
<sequence length="282" mass="31655">RERLDIFINTEEGEEVGAHLIVLAAFFPVFRKHLSGNDVVHVRLPRFSLEVVNAAVEYAYGGIDNISLETAVRLYLLAHNLENKGLVDACTKFLCERIEETNVSEVWSAANATKNEVLIAMCAPLVAMNWEMFATSRLFHVNTEIEGMMSLLRCPEMTKQSDVSTVVALLNWRNASSDGTTHTDRTNAFTYMLPLLGIHDTPKLITDLFVLDINIPDEWRRCLARGRKTSKEEPIVSSSMPSTSTGPKRHTSVSQERLAVFGRQSNAIHVWVYNTECSKVDV</sequence>
<dbReference type="InterPro" id="IPR000210">
    <property type="entry name" value="BTB/POZ_dom"/>
</dbReference>
<dbReference type="SMART" id="SM00225">
    <property type="entry name" value="BTB"/>
    <property type="match status" value="1"/>
</dbReference>
<dbReference type="CDD" id="cd18186">
    <property type="entry name" value="BTB_POZ_ZBTB_KLHL-like"/>
    <property type="match status" value="1"/>
</dbReference>
<evidence type="ECO:0000313" key="3">
    <source>
        <dbReference type="EMBL" id="VUZ38774.1"/>
    </source>
</evidence>
<dbReference type="PROSITE" id="PS50097">
    <property type="entry name" value="BTB"/>
    <property type="match status" value="1"/>
</dbReference>
<feature type="non-terminal residue" evidence="3">
    <location>
        <position position="1"/>
    </location>
</feature>
<organism evidence="3 4">
    <name type="scientific">Hymenolepis diminuta</name>
    <name type="common">Rat tapeworm</name>
    <dbReference type="NCBI Taxonomy" id="6216"/>
    <lineage>
        <taxon>Eukaryota</taxon>
        <taxon>Metazoa</taxon>
        <taxon>Spiralia</taxon>
        <taxon>Lophotrochozoa</taxon>
        <taxon>Platyhelminthes</taxon>
        <taxon>Cestoda</taxon>
        <taxon>Eucestoda</taxon>
        <taxon>Cyclophyllidea</taxon>
        <taxon>Hymenolepididae</taxon>
        <taxon>Hymenolepis</taxon>
    </lineage>
</organism>
<evidence type="ECO:0000313" key="4">
    <source>
        <dbReference type="Proteomes" id="UP000321570"/>
    </source>
</evidence>
<feature type="region of interest" description="Disordered" evidence="1">
    <location>
        <begin position="230"/>
        <end position="253"/>
    </location>
</feature>
<dbReference type="SUPFAM" id="SSF54695">
    <property type="entry name" value="POZ domain"/>
    <property type="match status" value="1"/>
</dbReference>
<dbReference type="Proteomes" id="UP000321570">
    <property type="component" value="Unassembled WGS sequence"/>
</dbReference>
<keyword evidence="4" id="KW-1185">Reference proteome</keyword>
<protein>
    <recommendedName>
        <fullName evidence="2">BTB domain-containing protein</fullName>
    </recommendedName>
</protein>
<dbReference type="EMBL" id="CABIJS010000007">
    <property type="protein sequence ID" value="VUZ38774.1"/>
    <property type="molecule type" value="Genomic_DNA"/>
</dbReference>
<dbReference type="Gene3D" id="3.30.710.10">
    <property type="entry name" value="Potassium Channel Kv1.1, Chain A"/>
    <property type="match status" value="1"/>
</dbReference>
<dbReference type="PANTHER" id="PTHR24410">
    <property type="entry name" value="HL07962P-RELATED"/>
    <property type="match status" value="1"/>
</dbReference>
<accession>A0A564XWT4</accession>
<name>A0A564XWT4_HYMDI</name>
<reference evidence="3 4" key="1">
    <citation type="submission" date="2019-07" db="EMBL/GenBank/DDBJ databases">
        <authorList>
            <person name="Jastrzebski P J."/>
            <person name="Paukszto L."/>
            <person name="Jastrzebski P J."/>
        </authorList>
    </citation>
    <scope>NUCLEOTIDE SEQUENCE [LARGE SCALE GENOMIC DNA]</scope>
    <source>
        <strain evidence="3 4">WMS-il1</strain>
    </source>
</reference>
<evidence type="ECO:0000256" key="1">
    <source>
        <dbReference type="SAM" id="MobiDB-lite"/>
    </source>
</evidence>
<feature type="compositionally biased region" description="Polar residues" evidence="1">
    <location>
        <begin position="236"/>
        <end position="246"/>
    </location>
</feature>
<proteinExistence type="predicted"/>
<dbReference type="AlphaFoldDB" id="A0A564XWT4"/>